<dbReference type="InterPro" id="IPR011250">
    <property type="entry name" value="OMP/PagP_B-barrel"/>
</dbReference>
<feature type="chain" id="PRO_5016332417" description="Outer membrane protein beta-barrel domain-containing protein" evidence="2">
    <location>
        <begin position="22"/>
        <end position="167"/>
    </location>
</feature>
<evidence type="ECO:0000313" key="4">
    <source>
        <dbReference type="EMBL" id="ASJ70434.1"/>
    </source>
</evidence>
<accession>A0A2Z2NTJ1</accession>
<name>A0A2Z2NTJ1_9GAMM</name>
<dbReference type="InterPro" id="IPR027385">
    <property type="entry name" value="Beta-barrel_OMP"/>
</dbReference>
<dbReference type="SUPFAM" id="SSF56925">
    <property type="entry name" value="OMPA-like"/>
    <property type="match status" value="1"/>
</dbReference>
<dbReference type="AlphaFoldDB" id="A0A2Z2NTJ1"/>
<dbReference type="Gene3D" id="2.40.160.20">
    <property type="match status" value="1"/>
</dbReference>
<protein>
    <recommendedName>
        <fullName evidence="3">Outer membrane protein beta-barrel domain-containing protein</fullName>
    </recommendedName>
</protein>
<proteinExistence type="predicted"/>
<sequence length="167" mass="17692">MRRLLSGLVLSLGLLSGAAHADPAKFYFGAGLADGSVDVTNGSDKTLGAISVTVGLQFLDFIGVEFGVGSGSDQSGSILSEPLVTYQSAMLRLGYRWDRVGVYLLGGHARMDIDSDYNNSDAGNVYGFGINLFGNETTALNLHVLDFDDGAFTSTTVGFQHYFGGFR</sequence>
<dbReference type="Pfam" id="PF13505">
    <property type="entry name" value="OMP_b-brl"/>
    <property type="match status" value="1"/>
</dbReference>
<dbReference type="EMBL" id="CP018632">
    <property type="protein sequence ID" value="ASJ70434.1"/>
    <property type="molecule type" value="Genomic_DNA"/>
</dbReference>
<evidence type="ECO:0000256" key="1">
    <source>
        <dbReference type="ARBA" id="ARBA00022729"/>
    </source>
</evidence>
<evidence type="ECO:0000256" key="2">
    <source>
        <dbReference type="SAM" id="SignalP"/>
    </source>
</evidence>
<reference evidence="4 5" key="1">
    <citation type="submission" date="2016-12" db="EMBL/GenBank/DDBJ databases">
        <authorList>
            <person name="Song W.-J."/>
            <person name="Kurnit D.M."/>
        </authorList>
    </citation>
    <scope>NUCLEOTIDE SEQUENCE [LARGE SCALE GENOMIC DNA]</scope>
    <source>
        <strain evidence="4 5">IMCC3135</strain>
    </source>
</reference>
<organism evidence="4 5">
    <name type="scientific">Granulosicoccus antarcticus IMCC3135</name>
    <dbReference type="NCBI Taxonomy" id="1192854"/>
    <lineage>
        <taxon>Bacteria</taxon>
        <taxon>Pseudomonadati</taxon>
        <taxon>Pseudomonadota</taxon>
        <taxon>Gammaproteobacteria</taxon>
        <taxon>Chromatiales</taxon>
        <taxon>Granulosicoccaceae</taxon>
        <taxon>Granulosicoccus</taxon>
    </lineage>
</organism>
<evidence type="ECO:0000313" key="5">
    <source>
        <dbReference type="Proteomes" id="UP000250079"/>
    </source>
</evidence>
<keyword evidence="5" id="KW-1185">Reference proteome</keyword>
<feature type="signal peptide" evidence="2">
    <location>
        <begin position="1"/>
        <end position="21"/>
    </location>
</feature>
<dbReference type="KEGG" id="gai:IMCC3135_01575"/>
<dbReference type="Proteomes" id="UP000250079">
    <property type="component" value="Chromosome"/>
</dbReference>
<dbReference type="RefSeq" id="WP_088915981.1">
    <property type="nucleotide sequence ID" value="NZ_CP018632.1"/>
</dbReference>
<evidence type="ECO:0000259" key="3">
    <source>
        <dbReference type="Pfam" id="PF13505"/>
    </source>
</evidence>
<keyword evidence="1 2" id="KW-0732">Signal</keyword>
<feature type="domain" description="Outer membrane protein beta-barrel" evidence="3">
    <location>
        <begin position="9"/>
        <end position="145"/>
    </location>
</feature>
<gene>
    <name evidence="4" type="ORF">IMCC3135_01575</name>
</gene>